<evidence type="ECO:0000259" key="5">
    <source>
        <dbReference type="Pfam" id="PF21530"/>
    </source>
</evidence>
<dbReference type="Pfam" id="PF14214">
    <property type="entry name" value="Helitron_like_N"/>
    <property type="match status" value="1"/>
</dbReference>
<feature type="compositionally biased region" description="Basic residues" evidence="1">
    <location>
        <begin position="13"/>
        <end position="22"/>
    </location>
</feature>
<protein>
    <submittedName>
        <fullName evidence="6">PIF1-like protein</fullName>
    </submittedName>
</protein>
<dbReference type="Proteomes" id="UP001164746">
    <property type="component" value="Chromosome 6"/>
</dbReference>
<feature type="compositionally biased region" description="Basic and acidic residues" evidence="1">
    <location>
        <begin position="1482"/>
        <end position="1491"/>
    </location>
</feature>
<feature type="compositionally biased region" description="Polar residues" evidence="1">
    <location>
        <begin position="47"/>
        <end position="60"/>
    </location>
</feature>
<evidence type="ECO:0000259" key="3">
    <source>
        <dbReference type="Pfam" id="PF14214"/>
    </source>
</evidence>
<dbReference type="EMBL" id="CP111017">
    <property type="protein sequence ID" value="WAR07775.1"/>
    <property type="molecule type" value="Genomic_DNA"/>
</dbReference>
<feature type="domain" description="Helitron helicase-like" evidence="3">
    <location>
        <begin position="981"/>
        <end position="1105"/>
    </location>
</feature>
<organism evidence="6 7">
    <name type="scientific">Mya arenaria</name>
    <name type="common">Soft-shell clam</name>
    <dbReference type="NCBI Taxonomy" id="6604"/>
    <lineage>
        <taxon>Eukaryota</taxon>
        <taxon>Metazoa</taxon>
        <taxon>Spiralia</taxon>
        <taxon>Lophotrochozoa</taxon>
        <taxon>Mollusca</taxon>
        <taxon>Bivalvia</taxon>
        <taxon>Autobranchia</taxon>
        <taxon>Heteroconchia</taxon>
        <taxon>Euheterodonta</taxon>
        <taxon>Imparidentia</taxon>
        <taxon>Neoheterodontei</taxon>
        <taxon>Myida</taxon>
        <taxon>Myoidea</taxon>
        <taxon>Myidae</taxon>
        <taxon>Mya</taxon>
    </lineage>
</organism>
<name>A0ABY7ECN2_MYAAR</name>
<dbReference type="SUPFAM" id="SSF56219">
    <property type="entry name" value="DNase I-like"/>
    <property type="match status" value="1"/>
</dbReference>
<dbReference type="InterPro" id="IPR005135">
    <property type="entry name" value="Endo/exonuclease/phosphatase"/>
</dbReference>
<feature type="compositionally biased region" description="Basic and acidic residues" evidence="1">
    <location>
        <begin position="436"/>
        <end position="452"/>
    </location>
</feature>
<proteinExistence type="predicted"/>
<dbReference type="Pfam" id="PF13245">
    <property type="entry name" value="AAA_19"/>
    <property type="match status" value="1"/>
</dbReference>
<feature type="region of interest" description="Disordered" evidence="1">
    <location>
        <begin position="1476"/>
        <end position="1540"/>
    </location>
</feature>
<feature type="region of interest" description="Disordered" evidence="1">
    <location>
        <begin position="407"/>
        <end position="565"/>
    </location>
</feature>
<gene>
    <name evidence="6" type="ORF">MAR_017733</name>
</gene>
<reference evidence="6" key="1">
    <citation type="submission" date="2022-11" db="EMBL/GenBank/DDBJ databases">
        <title>Centuries of genome instability and evolution in soft-shell clam transmissible cancer (bioRxiv).</title>
        <authorList>
            <person name="Hart S.F.M."/>
            <person name="Yonemitsu M.A."/>
            <person name="Giersch R.M."/>
            <person name="Beal B.F."/>
            <person name="Arriagada G."/>
            <person name="Davis B.W."/>
            <person name="Ostrander E.A."/>
            <person name="Goff S.P."/>
            <person name="Metzger M.J."/>
        </authorList>
    </citation>
    <scope>NUCLEOTIDE SEQUENCE</scope>
    <source>
        <strain evidence="6">MELC-2E11</strain>
        <tissue evidence="6">Siphon/mantle</tissue>
    </source>
</reference>
<feature type="domain" description="Endonuclease/exonuclease/phosphatase" evidence="2">
    <location>
        <begin position="2068"/>
        <end position="2250"/>
    </location>
</feature>
<feature type="region of interest" description="Disordered" evidence="1">
    <location>
        <begin position="807"/>
        <end position="832"/>
    </location>
</feature>
<dbReference type="InterPro" id="IPR027417">
    <property type="entry name" value="P-loop_NTPase"/>
</dbReference>
<dbReference type="Gene3D" id="3.60.10.10">
    <property type="entry name" value="Endonuclease/exonuclease/phosphatase"/>
    <property type="match status" value="1"/>
</dbReference>
<feature type="compositionally biased region" description="Basic and acidic residues" evidence="1">
    <location>
        <begin position="459"/>
        <end position="498"/>
    </location>
</feature>
<accession>A0ABY7ECN2</accession>
<feature type="compositionally biased region" description="Polar residues" evidence="1">
    <location>
        <begin position="1441"/>
        <end position="1453"/>
    </location>
</feature>
<evidence type="ECO:0000256" key="1">
    <source>
        <dbReference type="SAM" id="MobiDB-lite"/>
    </source>
</evidence>
<feature type="compositionally biased region" description="Basic and acidic residues" evidence="1">
    <location>
        <begin position="319"/>
        <end position="347"/>
    </location>
</feature>
<dbReference type="SUPFAM" id="SSF54001">
    <property type="entry name" value="Cysteine proteinases"/>
    <property type="match status" value="1"/>
</dbReference>
<dbReference type="PANTHER" id="PTHR47642:SF8">
    <property type="entry name" value="ATP-DEPENDENT DNA HELICASE"/>
    <property type="match status" value="1"/>
</dbReference>
<feature type="compositionally biased region" description="Acidic residues" evidence="1">
    <location>
        <begin position="807"/>
        <end position="826"/>
    </location>
</feature>
<keyword evidence="7" id="KW-1185">Reference proteome</keyword>
<dbReference type="InterPro" id="IPR046700">
    <property type="entry name" value="DUF6570"/>
</dbReference>
<feature type="region of interest" description="Disordered" evidence="1">
    <location>
        <begin position="319"/>
        <end position="395"/>
    </location>
</feature>
<sequence length="2363" mass="272097">MKINFRSKYTMPKTKKRSLRKQRALDKMRKQKKVVPDSSMDMPLEPVNSQLDSQAPAPQTFSVPVETEPQHQDIFYGLNPSTVMMGYIDIQVLDYYSALLKAQCAQTHGLIPPSVLYQQQLSNENIHTGQIVPEGVDAVQIHFINDHYLVSAKQNDTITVFDSLKNTNRVQRLIPQLRRIYGDLGKLSIKYIVPQSQGTSDDCGVFAAANAYFLVNGESLCHLILDQDALRNHLKLCLQNGTITDFPKEKETFRSDSLKSYFDDQAKRKLQKQNQLLNNSKNTNVCVQLIATSKQAEKQRRWRHKQRELDIDCARQKRAYEQRKARQKQREHDINKARHKRSDEQSKVRQKHRDRNLNEARNKRNDEQNKVRQKHREHDANETRRKQTVEKRKTQMKLDANKLLKKVKHKHREQNLYKAKRKRSDEQCKVRHKHREQNLYEARRKRSDEQCKVRHKHREQNLYEARRKRSDEQCKVRQKHREQNLYEARRKRSDEQCKVRHKHREQNLYEARRKRSDEQCKVRQKHREQNLYEARRKRSDEQCKVRQKQMTANPQKAKKKRAQEQQNYRKKEFDLQKASVKFTKNINQYPEYVCTCCSRMLYKRSVVCVDNVSFKRASSDLLAQCLSINDTAEGKRWLCQTCLRYIRQNKMPPQSDANNLKLPSIPEDLQDLSTLEERLLSQRYPFMKLLALPKGRQNAIKGAVVNIPVEVNTVAENLPRTPLEAGLVPLKLKRKVEYKGHYSFQYIRPEKILGALHWLMQNNVLYSTIQLKHTWVDECVEEDVDTWNELTGNVPEGEATEGTLVEEENDNDTVEEDSTNESDTEEITPISEDPSHNVQFETCVQPTDLSLDASRIVSIAPGEGKRPLAILGDENFEELCFPTLFPSGKFGYKYQRPVQLSVKKYFQRRILEKGGHFASNIEYLFVAQFLSEWHQILSCMSIALRKSKSGHDGETFNAGFFKNRDMIRPLLTKDDAYRFLQPIRGSPPYWQKVMFELLAAVKQFKIFTWFLTLSAADMRWEDTLKALAKQQGRTLSNEEIREMTWEERCSLLRSNPTTAARHFHHRLQCLFTDVILSPACPLGKISRYFYRIEFQQRGSPHAHAILWVEDAPHPNDSSEDICTFVDSYIKANMPKDNEELTNLVKDVQTHRHTATCSKRGDACRFSFPKPVSDRIILSRPDHDENEKEKRKTAIEILTKVKDCLQEDDYDNDNLNVNDLLQKCNVTSDVYYEALQNATKTPTVFMKRDPCETCINNFNPDILWLWKANTDLQYVTSPYAAIAYITSYITKDEREVGTVLQAVSKETRNLQVNEQMKKVAFAFSNARTVSAQEAAYRVLGLPLYVSNFTTVWIPSGLPENRIRILKSKQQLDALDDDDENVFSTNIIDRYAARPSDLKQMCLAEFAMWYGLQNKDTKQDDNDHFQVLSDPTFEKQPPDLSKNHPQSLPSKSPGSLSDHKPSEHSCCTPEVTTCSKCDQQPSHSFDESTDNIHKSSTHYTSCDQTSQSPCNMSDVESDQSNSDTYDALPSSESDYYIRPSTNTNKEPYLVVDQSLDTCVNSQSVKQKNIDSTTQPTRETIVLKGLGTMKRRMSPAVIRYHQCSQSKDLQLFCYNRMLLFMPWSDEREDLLGGFGTYSEHYESKKNDIEDRFRQIMKNEELVQEALSQFQEYGPPRHAWDEIAPETEHTEADLIEEGYGSDENFAIQDPDANENATFTPANQPVGDVLRSVLEVNPDLLNETEYRKLVQSLNYQQRIVFQHLLSWTSNVDEPQHIFITGGAGTGKSHLISAIYNMINRELRKPGEDPTKPKILLMAPTGTAAFNIGEMGQPIVVLTRGEKRPSSLKDYTVSERTTETGGISKTLELSKNARVMIIRNIDVQDGLVNGAQGTIVDFFPNSTKVHAVLVRFDKPNIGAAARASSPMDLSSYSQDVVPIKRVDVSFSTSSNRSSLQITWSQFPLKLSFACTIHKVQGLSVDELVVSFEKKFGAGQAYVALSRCRSLEGLQLLNFDSKKITQSTSVQKEMTRLQETMLLPSPYSCLQDPVTCEIFTVSLLNARSLRLHFPDVIADPICNLSDMLMFTETHLYTNEAPRHTIPGYSSVLAAQDTHKNYHGLACYFKEEFRCQRIVLPEVEHIETLGVRLHHDASSALDLILIYRSPSVSYLELLFQLEIVLHTIESAQKTVFLGDFNVDALGPDYQPLQSLMEKYSFTFRQPKASHTLGSCLDHIYLPREIQSRYNSCTYIPTYFSDHYYAITTLEKPHLSRSMVPSCSLKKEMQCNIEKVRSCVLLTICVRSTGPFPANTTVKSKGLMESTACKSSKDGTYKTKERLNCFDCKGETFDDDPNANKYFKLYLQSVLLIFND</sequence>
<feature type="domain" description="DUF6570" evidence="4">
    <location>
        <begin position="648"/>
        <end position="775"/>
    </location>
</feature>
<dbReference type="InterPro" id="IPR036691">
    <property type="entry name" value="Endo/exonu/phosph_ase_sf"/>
</dbReference>
<dbReference type="CDD" id="cd18809">
    <property type="entry name" value="SF1_C_RecD"/>
    <property type="match status" value="1"/>
</dbReference>
<evidence type="ECO:0000259" key="4">
    <source>
        <dbReference type="Pfam" id="PF20209"/>
    </source>
</evidence>
<dbReference type="SUPFAM" id="SSF52540">
    <property type="entry name" value="P-loop containing nucleoside triphosphate hydrolases"/>
    <property type="match status" value="2"/>
</dbReference>
<feature type="compositionally biased region" description="Basic residues" evidence="1">
    <location>
        <begin position="407"/>
        <end position="422"/>
    </location>
</feature>
<evidence type="ECO:0000259" key="2">
    <source>
        <dbReference type="Pfam" id="PF03372"/>
    </source>
</evidence>
<feature type="region of interest" description="Disordered" evidence="1">
    <location>
        <begin position="1419"/>
        <end position="1461"/>
    </location>
</feature>
<dbReference type="Pfam" id="PF20209">
    <property type="entry name" value="DUF6570"/>
    <property type="match status" value="1"/>
</dbReference>
<evidence type="ECO:0000313" key="6">
    <source>
        <dbReference type="EMBL" id="WAR07775.1"/>
    </source>
</evidence>
<dbReference type="InterPro" id="IPR038765">
    <property type="entry name" value="Papain-like_cys_pep_sf"/>
</dbReference>
<feature type="compositionally biased region" description="Basic and acidic residues" evidence="1">
    <location>
        <begin position="505"/>
        <end position="544"/>
    </location>
</feature>
<evidence type="ECO:0000313" key="7">
    <source>
        <dbReference type="Proteomes" id="UP001164746"/>
    </source>
</evidence>
<dbReference type="InterPro" id="IPR025476">
    <property type="entry name" value="Helitron_helicase-like"/>
</dbReference>
<dbReference type="Pfam" id="PF21530">
    <property type="entry name" value="Pif1_2B_dom"/>
    <property type="match status" value="1"/>
</dbReference>
<feature type="non-terminal residue" evidence="6">
    <location>
        <position position="1"/>
    </location>
</feature>
<dbReference type="InterPro" id="IPR051055">
    <property type="entry name" value="PIF1_helicase"/>
</dbReference>
<feature type="compositionally biased region" description="Polar residues" evidence="1">
    <location>
        <begin position="1495"/>
        <end position="1509"/>
    </location>
</feature>
<dbReference type="PANTHER" id="PTHR47642">
    <property type="entry name" value="ATP-DEPENDENT DNA HELICASE"/>
    <property type="match status" value="1"/>
</dbReference>
<feature type="domain" description="DNA helicase Pif1-like 2B" evidence="5">
    <location>
        <begin position="1858"/>
        <end position="1892"/>
    </location>
</feature>
<feature type="compositionally biased region" description="Basic and acidic residues" evidence="1">
    <location>
        <begin position="355"/>
        <end position="393"/>
    </location>
</feature>
<dbReference type="Pfam" id="PF03372">
    <property type="entry name" value="Exo_endo_phos"/>
    <property type="match status" value="1"/>
</dbReference>
<dbReference type="InterPro" id="IPR049163">
    <property type="entry name" value="Pif1-like_2B_dom"/>
</dbReference>
<feature type="region of interest" description="Disordered" evidence="1">
    <location>
        <begin position="1"/>
        <end position="60"/>
    </location>
</feature>
<dbReference type="Gene3D" id="3.40.50.300">
    <property type="entry name" value="P-loop containing nucleotide triphosphate hydrolases"/>
    <property type="match status" value="1"/>
</dbReference>